<gene>
    <name evidence="4" type="ORF">Agabi119p4_1427</name>
</gene>
<dbReference type="Pfam" id="PF24883">
    <property type="entry name" value="NPHP3_N"/>
    <property type="match status" value="1"/>
</dbReference>
<reference evidence="4 5" key="1">
    <citation type="journal article" name="Sci. Rep.">
        <title>Telomere-to-telomere assembled and centromere annotated genomes of the two main subspecies of the button mushroom Agaricus bisporus reveal especially polymorphic chromosome ends.</title>
        <authorList>
            <person name="Sonnenberg A.S.M."/>
            <person name="Sedaghat-Telgerd N."/>
            <person name="Lavrijssen B."/>
            <person name="Ohm R.A."/>
            <person name="Hendrickx P.M."/>
            <person name="Scholtmeijer K."/>
            <person name="Baars J.J.P."/>
            <person name="van Peer A."/>
        </authorList>
    </citation>
    <scope>NUCLEOTIDE SEQUENCE [LARGE SCALE GENOMIC DNA]</scope>
    <source>
        <strain evidence="4 5">H119_p4</strain>
    </source>
</reference>
<name>A0A8H7KKN7_AGABI</name>
<dbReference type="EMBL" id="JABXXO010000002">
    <property type="protein sequence ID" value="KAF7783403.1"/>
    <property type="molecule type" value="Genomic_DNA"/>
</dbReference>
<dbReference type="AlphaFoldDB" id="A0A8H7KKN7"/>
<dbReference type="InterPro" id="IPR027417">
    <property type="entry name" value="P-loop_NTPase"/>
</dbReference>
<evidence type="ECO:0000313" key="5">
    <source>
        <dbReference type="Proteomes" id="UP000629468"/>
    </source>
</evidence>
<dbReference type="InterPro" id="IPR056884">
    <property type="entry name" value="NPHP3-like_N"/>
</dbReference>
<protein>
    <recommendedName>
        <fullName evidence="3">NACHT domain-containing protein</fullName>
    </recommendedName>
</protein>
<feature type="compositionally biased region" description="Polar residues" evidence="2">
    <location>
        <begin position="93"/>
        <end position="114"/>
    </location>
</feature>
<keyword evidence="1" id="KW-0677">Repeat</keyword>
<comment type="caution">
    <text evidence="4">The sequence shown here is derived from an EMBL/GenBank/DDBJ whole genome shotgun (WGS) entry which is preliminary data.</text>
</comment>
<evidence type="ECO:0000256" key="1">
    <source>
        <dbReference type="ARBA" id="ARBA00022737"/>
    </source>
</evidence>
<accession>A0A8H7KKN7</accession>
<dbReference type="SUPFAM" id="SSF52540">
    <property type="entry name" value="P-loop containing nucleoside triphosphate hydrolases"/>
    <property type="match status" value="1"/>
</dbReference>
<dbReference type="Gene3D" id="3.40.50.300">
    <property type="entry name" value="P-loop containing nucleotide triphosphate hydrolases"/>
    <property type="match status" value="1"/>
</dbReference>
<evidence type="ECO:0000313" key="4">
    <source>
        <dbReference type="EMBL" id="KAF7783403.1"/>
    </source>
</evidence>
<proteinExistence type="predicted"/>
<evidence type="ECO:0000256" key="2">
    <source>
        <dbReference type="SAM" id="MobiDB-lite"/>
    </source>
</evidence>
<feature type="region of interest" description="Disordered" evidence="2">
    <location>
        <begin position="93"/>
        <end position="118"/>
    </location>
</feature>
<organism evidence="4 5">
    <name type="scientific">Agaricus bisporus var. burnettii</name>
    <dbReference type="NCBI Taxonomy" id="192524"/>
    <lineage>
        <taxon>Eukaryota</taxon>
        <taxon>Fungi</taxon>
        <taxon>Dikarya</taxon>
        <taxon>Basidiomycota</taxon>
        <taxon>Agaricomycotina</taxon>
        <taxon>Agaricomycetes</taxon>
        <taxon>Agaricomycetidae</taxon>
        <taxon>Agaricales</taxon>
        <taxon>Agaricineae</taxon>
        <taxon>Agaricaceae</taxon>
        <taxon>Agaricus</taxon>
    </lineage>
</organism>
<dbReference type="InterPro" id="IPR007111">
    <property type="entry name" value="NACHT_NTPase"/>
</dbReference>
<sequence>MSCVRIKEQTLAWELIFPLITYGTAALTTPSPGKAIRPYHRGHTFRASEVVLSDNMINLSSSHHRCQLYRSTALDYGDFAVRAYQPLSRLPHTHSTSSLQPFNPQSLSPSSSKNLPHRRHQNQGIFNQAHHFNVVGSTFVDGNKAKIIVKNNFSTISNRFMKELLEKTIPGAAFDSSARDPPPRCHPGTRLAILERCRYFIVNCTGEKKIRLVVGAAGVGKSAIMQNVAESPSARVTFQASIFFSINGRNDGTNAIITLSYQLAAKSEPYRQFIEHEIARDPSLLQSSMSAHFKKLIVEPFIHHPRLNSVGRILIILDGLDECNSPRSQLEILRLISDFCITHPSSPIVWLIASRPEQHITSFFSRPNVMPTYEKEEIPVDSSEARADTDRFLRDELKGIREASDSLNSQWPEERDLWILTDASAGLFAYAHAIVRYIGDLNVGNPVSQLSDVLNIIDNHPITDMPREEHPMALLDALYARIMSNVPLKIMIYTRNLLLALASGWDFVLWTRGRTNFVVLCNWLGMTCDEAYAAINHLRSVLRIPRRDKLHEEKLEPFHKSFLDYISDFTRSRFSIDFKLEAQQLKTECAFRILQEAPDSIDFGDVDYKLWYGTLMRGPGNGDKISLTWPVDENVGWNDDETRLSLYKLAIGEVVAGMERGDPIFQSKFCIRLLTTRFKEYYGNFPRYALRDLLFDETRRHEFMMHGLLKRIFFQAINVSTMPDKIKLQFRRPATTVKNSSDPWNSLCEHVRTGKWESGKEQDWKTSFRWYGPLECTFCSERFKNQLENWKGSVV</sequence>
<evidence type="ECO:0000259" key="3">
    <source>
        <dbReference type="PROSITE" id="PS50837"/>
    </source>
</evidence>
<dbReference type="PROSITE" id="PS50837">
    <property type="entry name" value="NACHT"/>
    <property type="match status" value="1"/>
</dbReference>
<feature type="domain" description="NACHT" evidence="3">
    <location>
        <begin position="209"/>
        <end position="356"/>
    </location>
</feature>
<dbReference type="Proteomes" id="UP000629468">
    <property type="component" value="Unassembled WGS sequence"/>
</dbReference>
<dbReference type="PANTHER" id="PTHR10039">
    <property type="entry name" value="AMELOGENIN"/>
    <property type="match status" value="1"/>
</dbReference>